<feature type="transmembrane region" description="Helical" evidence="1">
    <location>
        <begin position="135"/>
        <end position="151"/>
    </location>
</feature>
<reference evidence="2" key="1">
    <citation type="submission" date="2020-02" db="EMBL/GenBank/DDBJ databases">
        <authorList>
            <person name="Shen X.-R."/>
            <person name="Zhang Y.-X."/>
        </authorList>
    </citation>
    <scope>NUCLEOTIDE SEQUENCE</scope>
    <source>
        <strain evidence="2">SYP-B3998</strain>
    </source>
</reference>
<feature type="transmembrane region" description="Helical" evidence="1">
    <location>
        <begin position="110"/>
        <end position="128"/>
    </location>
</feature>
<keyword evidence="1" id="KW-1133">Transmembrane helix</keyword>
<gene>
    <name evidence="2" type="ORF">GK047_08525</name>
</gene>
<dbReference type="AlphaFoldDB" id="A0A6G3ZV87"/>
<dbReference type="EMBL" id="JAAIKC010000002">
    <property type="protein sequence ID" value="NEW06052.1"/>
    <property type="molecule type" value="Genomic_DNA"/>
</dbReference>
<dbReference type="PANTHER" id="PTHR40042:SF1">
    <property type="entry name" value="DUF1405 DOMAIN-CONTAINING PROTEIN"/>
    <property type="match status" value="1"/>
</dbReference>
<comment type="caution">
    <text evidence="2">The sequence shown here is derived from an EMBL/GenBank/DDBJ whole genome shotgun (WGS) entry which is preliminary data.</text>
</comment>
<feature type="transmembrane region" description="Helical" evidence="1">
    <location>
        <begin position="32"/>
        <end position="58"/>
    </location>
</feature>
<feature type="transmembrane region" description="Helical" evidence="1">
    <location>
        <begin position="171"/>
        <end position="190"/>
    </location>
</feature>
<sequence>MLWLLLICNFFGTVYGYEWYWGQMVDTIAENPIWYVIFVPDSPTASLFFTGSVAYLLLNPSSHTQRSKVYRAFRGFVEAFALITSFKYGIWAVAMIWAGAWQGVPVGWDGWMLTASHLAMAVEALLFARWYTHKMPAVILVAIWTFWNDFMDYGRGIFPRLARELWDDLNVIKWFTVGLSITGIVIAIAFKRTRDANKNSTT</sequence>
<protein>
    <submittedName>
        <fullName evidence="2">DUF1405 domain-containing protein</fullName>
    </submittedName>
</protein>
<feature type="transmembrane region" description="Helical" evidence="1">
    <location>
        <begin position="79"/>
        <end position="98"/>
    </location>
</feature>
<evidence type="ECO:0000313" key="2">
    <source>
        <dbReference type="EMBL" id="NEW06052.1"/>
    </source>
</evidence>
<dbReference type="InterPro" id="IPR009845">
    <property type="entry name" value="DUF1405"/>
</dbReference>
<proteinExistence type="predicted"/>
<accession>A0A6G3ZV87</accession>
<evidence type="ECO:0000256" key="1">
    <source>
        <dbReference type="SAM" id="Phobius"/>
    </source>
</evidence>
<keyword evidence="1" id="KW-0472">Membrane</keyword>
<name>A0A6G3ZV87_9BACL</name>
<keyword evidence="1" id="KW-0812">Transmembrane</keyword>
<organism evidence="2">
    <name type="scientific">Paenibacillus sp. SYP-B3998</name>
    <dbReference type="NCBI Taxonomy" id="2678564"/>
    <lineage>
        <taxon>Bacteria</taxon>
        <taxon>Bacillati</taxon>
        <taxon>Bacillota</taxon>
        <taxon>Bacilli</taxon>
        <taxon>Bacillales</taxon>
        <taxon>Paenibacillaceae</taxon>
        <taxon>Paenibacillus</taxon>
    </lineage>
</organism>
<dbReference type="Pfam" id="PF07187">
    <property type="entry name" value="DUF1405"/>
    <property type="match status" value="1"/>
</dbReference>
<dbReference type="PANTHER" id="PTHR40042">
    <property type="entry name" value="HYPOTHETICAL MEMBRANE SPANNING PROTEIN"/>
    <property type="match status" value="1"/>
</dbReference>